<feature type="transmembrane region" description="Helical" evidence="2">
    <location>
        <begin position="110"/>
        <end position="127"/>
    </location>
</feature>
<evidence type="ECO:0000313" key="4">
    <source>
        <dbReference type="EMBL" id="QTX33448.1"/>
    </source>
</evidence>
<dbReference type="GO" id="GO:0003677">
    <property type="term" value="F:DNA binding"/>
    <property type="evidence" value="ECO:0007669"/>
    <property type="project" value="InterPro"/>
</dbReference>
<dbReference type="Proteomes" id="UP000671879">
    <property type="component" value="Chromosome"/>
</dbReference>
<protein>
    <submittedName>
        <fullName evidence="4">Helix-turn-helix domain-containing protein</fullName>
    </submittedName>
</protein>
<dbReference type="Gene3D" id="1.10.260.40">
    <property type="entry name" value="lambda repressor-like DNA-binding domains"/>
    <property type="match status" value="1"/>
</dbReference>
<dbReference type="Pfam" id="PF13464">
    <property type="entry name" value="RodZ_C"/>
    <property type="match status" value="1"/>
</dbReference>
<feature type="region of interest" description="Disordered" evidence="1">
    <location>
        <begin position="136"/>
        <end position="200"/>
    </location>
</feature>
<dbReference type="InterPro" id="IPR050400">
    <property type="entry name" value="Bact_Cytoskel_RodZ"/>
</dbReference>
<organism evidence="4 5">
    <name type="scientific">Aminithiophilus ramosus</name>
    <dbReference type="NCBI Taxonomy" id="3029084"/>
    <lineage>
        <taxon>Bacteria</taxon>
        <taxon>Thermotogati</taxon>
        <taxon>Synergistota</taxon>
        <taxon>Synergistia</taxon>
        <taxon>Synergistales</taxon>
        <taxon>Aminithiophilaceae</taxon>
        <taxon>Aminithiophilus</taxon>
    </lineage>
</organism>
<dbReference type="AlphaFoldDB" id="A0A9Q7AQQ6"/>
<evidence type="ECO:0000313" key="5">
    <source>
        <dbReference type="Proteomes" id="UP000671879"/>
    </source>
</evidence>
<keyword evidence="2" id="KW-0472">Membrane</keyword>
<dbReference type="EMBL" id="CP072943">
    <property type="protein sequence ID" value="QTX33448.1"/>
    <property type="molecule type" value="Genomic_DNA"/>
</dbReference>
<dbReference type="PANTHER" id="PTHR34475:SF1">
    <property type="entry name" value="CYTOSKELETON PROTEIN RODZ"/>
    <property type="match status" value="1"/>
</dbReference>
<name>A0A9Q7AQQ6_9BACT</name>
<reference evidence="5" key="1">
    <citation type="submission" date="2021-04" db="EMBL/GenBank/DDBJ databases">
        <title>A novel Synergistetes isolate from a pyrite-forming mixed culture.</title>
        <authorList>
            <person name="Bunk B."/>
            <person name="Sproer C."/>
            <person name="Spring S."/>
            <person name="Pester M."/>
        </authorList>
    </citation>
    <scope>NUCLEOTIDE SEQUENCE [LARGE SCALE GENOMIC DNA]</scope>
    <source>
        <strain evidence="5">J.5.4.2-T.3.5.2</strain>
    </source>
</reference>
<gene>
    <name evidence="4" type="ORF">KAR29_06155</name>
</gene>
<dbReference type="KEGG" id="aram:KAR29_06155"/>
<keyword evidence="5" id="KW-1185">Reference proteome</keyword>
<evidence type="ECO:0000256" key="1">
    <source>
        <dbReference type="SAM" id="MobiDB-lite"/>
    </source>
</evidence>
<keyword evidence="2" id="KW-0812">Transmembrane</keyword>
<accession>A0A9Q7AQQ6</accession>
<proteinExistence type="predicted"/>
<feature type="compositionally biased region" description="Low complexity" evidence="1">
    <location>
        <begin position="179"/>
        <end position="190"/>
    </location>
</feature>
<keyword evidence="2" id="KW-1133">Transmembrane helix</keyword>
<dbReference type="Pfam" id="PF13413">
    <property type="entry name" value="HTH_25"/>
    <property type="match status" value="1"/>
</dbReference>
<dbReference type="InterPro" id="IPR025194">
    <property type="entry name" value="RodZ-like_C"/>
</dbReference>
<evidence type="ECO:0000256" key="2">
    <source>
        <dbReference type="SAM" id="Phobius"/>
    </source>
</evidence>
<dbReference type="RefSeq" id="WP_274374735.1">
    <property type="nucleotide sequence ID" value="NZ_CP072943.1"/>
</dbReference>
<dbReference type="InterPro" id="IPR010982">
    <property type="entry name" value="Lambda_DNA-bd_dom_sf"/>
</dbReference>
<feature type="domain" description="Cytoskeleton protein RodZ-like C-terminal" evidence="3">
    <location>
        <begin position="246"/>
        <end position="311"/>
    </location>
</feature>
<sequence length="324" mass="35336">MADREEKLLELCSRLRGLREERAISLEEASARTRIRVPLLEALEEGRLDALPGLVYARGFLRTYLNFLGASHLWEEFEPLLPQPDAEGWGNVMGGAVPPARGFRKISRRWVYLLLFLALFAALYVVWDKRGQVRQPLMPPSSETEREHETPPPVTEPPSTEAPAPAPAPTTEEQEAKPTEPSSAAPAEAPLHADGGGQGLVSGEVVSRDAAAGPDLSADIAWLRGISVDVAPLETAAAIPSDSLRIVGRGACWIRVAEGEKVLFQGTLQKGDIKVFEITAATRLRFGNAANVDVHWREETAAPLHNRADVVTYLVVPGQPMKRI</sequence>
<dbReference type="PANTHER" id="PTHR34475">
    <property type="match status" value="1"/>
</dbReference>
<evidence type="ECO:0000259" key="3">
    <source>
        <dbReference type="Pfam" id="PF13464"/>
    </source>
</evidence>